<evidence type="ECO:0000313" key="4">
    <source>
        <dbReference type="Proteomes" id="UP001642409"/>
    </source>
</evidence>
<name>A0AA86U7G5_9EUKA</name>
<organism evidence="2">
    <name type="scientific">Hexamita inflata</name>
    <dbReference type="NCBI Taxonomy" id="28002"/>
    <lineage>
        <taxon>Eukaryota</taxon>
        <taxon>Metamonada</taxon>
        <taxon>Diplomonadida</taxon>
        <taxon>Hexamitidae</taxon>
        <taxon>Hexamitinae</taxon>
        <taxon>Hexamita</taxon>
    </lineage>
</organism>
<proteinExistence type="predicted"/>
<accession>A0AA86U7G5</accession>
<sequence length="114" mass="13489">MFYKGGAISLKREQANSLIREFLHAKLPYKQVTNNIVFNYVFWLSRYILDTFLLIREMKSITPLQANRLLPYKQGYVVLKYILFLLSYGKLVYIYILRLDVVFSCSIQLLDCCC</sequence>
<evidence type="ECO:0000313" key="3">
    <source>
        <dbReference type="EMBL" id="CAL6064980.1"/>
    </source>
</evidence>
<dbReference type="EMBL" id="CAXDID020000253">
    <property type="protein sequence ID" value="CAL6064980.1"/>
    <property type="molecule type" value="Genomic_DNA"/>
</dbReference>
<reference evidence="3 4" key="2">
    <citation type="submission" date="2024-07" db="EMBL/GenBank/DDBJ databases">
        <authorList>
            <person name="Akdeniz Z."/>
        </authorList>
    </citation>
    <scope>NUCLEOTIDE SEQUENCE [LARGE SCALE GENOMIC DNA]</scope>
</reference>
<evidence type="ECO:0000313" key="2">
    <source>
        <dbReference type="EMBL" id="CAI9945970.1"/>
    </source>
</evidence>
<keyword evidence="1" id="KW-0472">Membrane</keyword>
<feature type="transmembrane region" description="Helical" evidence="1">
    <location>
        <begin position="76"/>
        <end position="96"/>
    </location>
</feature>
<gene>
    <name evidence="2" type="ORF">HINF_LOCUS33615</name>
    <name evidence="3" type="ORF">HINF_LOCUS51618</name>
</gene>
<dbReference type="EMBL" id="CATOUU010000755">
    <property type="protein sequence ID" value="CAI9945970.1"/>
    <property type="molecule type" value="Genomic_DNA"/>
</dbReference>
<feature type="transmembrane region" description="Helical" evidence="1">
    <location>
        <begin position="36"/>
        <end position="55"/>
    </location>
</feature>
<keyword evidence="4" id="KW-1185">Reference proteome</keyword>
<protein>
    <submittedName>
        <fullName evidence="3">Hypothetical_protein</fullName>
    </submittedName>
</protein>
<dbReference type="AlphaFoldDB" id="A0AA86U7G5"/>
<reference evidence="2" key="1">
    <citation type="submission" date="2023-06" db="EMBL/GenBank/DDBJ databases">
        <authorList>
            <person name="Kurt Z."/>
        </authorList>
    </citation>
    <scope>NUCLEOTIDE SEQUENCE</scope>
</reference>
<comment type="caution">
    <text evidence="2">The sequence shown here is derived from an EMBL/GenBank/DDBJ whole genome shotgun (WGS) entry which is preliminary data.</text>
</comment>
<keyword evidence="1" id="KW-0812">Transmembrane</keyword>
<dbReference type="Proteomes" id="UP001642409">
    <property type="component" value="Unassembled WGS sequence"/>
</dbReference>
<keyword evidence="1" id="KW-1133">Transmembrane helix</keyword>
<evidence type="ECO:0000256" key="1">
    <source>
        <dbReference type="SAM" id="Phobius"/>
    </source>
</evidence>